<name>A0A645AME8_9ZZZZ</name>
<proteinExistence type="predicted"/>
<evidence type="ECO:0000313" key="2">
    <source>
        <dbReference type="EMBL" id="MPM53918.1"/>
    </source>
</evidence>
<evidence type="ECO:0000256" key="1">
    <source>
        <dbReference type="SAM" id="MobiDB-lite"/>
    </source>
</evidence>
<feature type="region of interest" description="Disordered" evidence="1">
    <location>
        <begin position="82"/>
        <end position="105"/>
    </location>
</feature>
<accession>A0A645AME8</accession>
<protein>
    <submittedName>
        <fullName evidence="2">Uncharacterized protein</fullName>
    </submittedName>
</protein>
<sequence>MPDGQAHFRFGFRVEIPALVAGDRDALTAQGVDKVTQLLARNVECVFQRSAYDSIFSAVVIAVQILRKLLLEHLCLLSGRFPGKKDKAKRRKKTGPPPVWGNGLF</sequence>
<comment type="caution">
    <text evidence="2">The sequence shown here is derived from an EMBL/GenBank/DDBJ whole genome shotgun (WGS) entry which is preliminary data.</text>
</comment>
<dbReference type="AlphaFoldDB" id="A0A645AME8"/>
<dbReference type="EMBL" id="VSSQ01014560">
    <property type="protein sequence ID" value="MPM53918.1"/>
    <property type="molecule type" value="Genomic_DNA"/>
</dbReference>
<reference evidence="2" key="1">
    <citation type="submission" date="2019-08" db="EMBL/GenBank/DDBJ databases">
        <authorList>
            <person name="Kucharzyk K."/>
            <person name="Murdoch R.W."/>
            <person name="Higgins S."/>
            <person name="Loffler F."/>
        </authorList>
    </citation>
    <scope>NUCLEOTIDE SEQUENCE</scope>
</reference>
<organism evidence="2">
    <name type="scientific">bioreactor metagenome</name>
    <dbReference type="NCBI Taxonomy" id="1076179"/>
    <lineage>
        <taxon>unclassified sequences</taxon>
        <taxon>metagenomes</taxon>
        <taxon>ecological metagenomes</taxon>
    </lineage>
</organism>
<gene>
    <name evidence="2" type="ORF">SDC9_100688</name>
</gene>